<dbReference type="GO" id="GO:0005978">
    <property type="term" value="P:glycogen biosynthetic process"/>
    <property type="evidence" value="ECO:0007669"/>
    <property type="project" value="UniProtKB-KW"/>
</dbReference>
<keyword evidence="3" id="KW-0963">Cytoplasm</keyword>
<sequence length="320" mass="35285">MSEAYVTLATNDGYAVGALVLGHSLRSNHTTKDLCILITPGVSPSIVSMLESVFDKVVNVDVLDSGDSAHLSLLKRPELGVTLTKLHCWTLADYSKCVFLDADMLCVQNPDDLFSHPELSAVCDIGWPDCFNSGMFVFVPSLDTYGRLLQHSETSGSFDGGDQGLLNTFFPNWNRLSFVFNMVASATYTYLPAYKQYGGSVKLVHFLGAMKPWQYSYDTSSSSVHVSSGYELLAPYLNSWWAIYLSLVKPGVPEMDLQSAIEEKTHIDVQVAQQLAGVSIGSQSLQEEQARWERGEPEYLGRDSFANIQAYVDSKLKSGK</sequence>
<evidence type="ECO:0000256" key="4">
    <source>
        <dbReference type="ARBA" id="ARBA00022679"/>
    </source>
</evidence>
<dbReference type="PANTHER" id="PTHR11183">
    <property type="entry name" value="GLYCOGENIN SUBFAMILY MEMBER"/>
    <property type="match status" value="1"/>
</dbReference>
<dbReference type="EC" id="2.4.1.186" evidence="10"/>
<evidence type="ECO:0000256" key="10">
    <source>
        <dbReference type="ARBA" id="ARBA00038934"/>
    </source>
</evidence>
<comment type="catalytic activity">
    <reaction evidence="11">
        <text>[1,4-alpha-D-glucosyl](n)-L-tyrosyl-[glycogenin] + UDP-alpha-D-glucose = [1,4-alpha-D-glucosyl](n+1)-L-tyrosyl-[glycogenin] + UDP + H(+)</text>
        <dbReference type="Rhea" id="RHEA:56560"/>
        <dbReference type="Rhea" id="RHEA-COMP:14606"/>
        <dbReference type="Rhea" id="RHEA-COMP:14607"/>
        <dbReference type="ChEBI" id="CHEBI:15378"/>
        <dbReference type="ChEBI" id="CHEBI:58223"/>
        <dbReference type="ChEBI" id="CHEBI:58885"/>
        <dbReference type="ChEBI" id="CHEBI:140574"/>
        <dbReference type="EC" id="2.4.1.186"/>
    </reaction>
</comment>
<accession>A0AAW0Y0G3</accession>
<protein>
    <recommendedName>
        <fullName evidence="10">glycogenin glucosyltransferase</fullName>
        <ecNumber evidence="10">2.4.1.186</ecNumber>
    </recommendedName>
</protein>
<evidence type="ECO:0000256" key="9">
    <source>
        <dbReference type="ARBA" id="ARBA00038162"/>
    </source>
</evidence>
<evidence type="ECO:0000256" key="3">
    <source>
        <dbReference type="ARBA" id="ARBA00022490"/>
    </source>
</evidence>
<keyword evidence="5" id="KW-0479">Metal-binding</keyword>
<dbReference type="AlphaFoldDB" id="A0AAW0Y0G3"/>
<dbReference type="Gene3D" id="3.90.550.10">
    <property type="entry name" value="Spore Coat Polysaccharide Biosynthesis Protein SpsA, Chain A"/>
    <property type="match status" value="1"/>
</dbReference>
<dbReference type="GO" id="GO:0046872">
    <property type="term" value="F:metal ion binding"/>
    <property type="evidence" value="ECO:0007669"/>
    <property type="project" value="UniProtKB-KW"/>
</dbReference>
<comment type="similarity">
    <text evidence="9">Belongs to the glycosyltransferase 8 family. Glycogenin subfamily.</text>
</comment>
<evidence type="ECO:0000256" key="2">
    <source>
        <dbReference type="ARBA" id="ARBA00004496"/>
    </source>
</evidence>
<dbReference type="InterPro" id="IPR050587">
    <property type="entry name" value="GNT1/Glycosyltrans_8"/>
</dbReference>
<dbReference type="EMBL" id="JARKIK010000019">
    <property type="protein sequence ID" value="KAK8745589.1"/>
    <property type="molecule type" value="Genomic_DNA"/>
</dbReference>
<dbReference type="InterPro" id="IPR029044">
    <property type="entry name" value="Nucleotide-diphossugar_trans"/>
</dbReference>
<comment type="catalytic activity">
    <reaction evidence="12">
        <text>L-tyrosyl-[glycogenin] + UDP-alpha-D-glucose = alpha-D-glucosyl-L-tyrosyl-[glycogenin] + UDP + H(+)</text>
        <dbReference type="Rhea" id="RHEA:23360"/>
        <dbReference type="Rhea" id="RHEA-COMP:14604"/>
        <dbReference type="Rhea" id="RHEA-COMP:14605"/>
        <dbReference type="ChEBI" id="CHEBI:15378"/>
        <dbReference type="ChEBI" id="CHEBI:46858"/>
        <dbReference type="ChEBI" id="CHEBI:58223"/>
        <dbReference type="ChEBI" id="CHEBI:58885"/>
        <dbReference type="ChEBI" id="CHEBI:140573"/>
        <dbReference type="EC" id="2.4.1.186"/>
    </reaction>
</comment>
<dbReference type="InterPro" id="IPR002495">
    <property type="entry name" value="Glyco_trans_8"/>
</dbReference>
<reference evidence="14" key="2">
    <citation type="submission" date="2024-01" db="EMBL/GenBank/DDBJ databases">
        <authorList>
            <person name="He J."/>
            <person name="Wang M."/>
            <person name="Zheng J."/>
            <person name="Liu Z."/>
        </authorList>
    </citation>
    <scope>NUCLEOTIDE SEQUENCE</scope>
    <source>
        <strain evidence="14">ZL_2023a</strain>
        <tissue evidence="14">Muscle</tissue>
    </source>
</reference>
<reference evidence="14 15" key="1">
    <citation type="journal article" date="2024" name="BMC Genomics">
        <title>Genome assembly of redclaw crayfish (Cherax quadricarinatus) provides insights into its immune adaptation and hypoxia tolerance.</title>
        <authorList>
            <person name="Liu Z."/>
            <person name="Zheng J."/>
            <person name="Li H."/>
            <person name="Fang K."/>
            <person name="Wang S."/>
            <person name="He J."/>
            <person name="Zhou D."/>
            <person name="Weng S."/>
            <person name="Chi M."/>
            <person name="Gu Z."/>
            <person name="He J."/>
            <person name="Li F."/>
            <person name="Wang M."/>
        </authorList>
    </citation>
    <scope>NUCLEOTIDE SEQUENCE [LARGE SCALE GENOMIC DNA]</scope>
    <source>
        <strain evidence="14">ZL_2023a</strain>
    </source>
</reference>
<keyword evidence="4" id="KW-0808">Transferase</keyword>
<evidence type="ECO:0000256" key="1">
    <source>
        <dbReference type="ARBA" id="ARBA00001936"/>
    </source>
</evidence>
<comment type="cofactor">
    <cofactor evidence="1">
        <name>Mn(2+)</name>
        <dbReference type="ChEBI" id="CHEBI:29035"/>
    </cofactor>
</comment>
<organism evidence="14 15">
    <name type="scientific">Cherax quadricarinatus</name>
    <name type="common">Australian red claw crayfish</name>
    <dbReference type="NCBI Taxonomy" id="27406"/>
    <lineage>
        <taxon>Eukaryota</taxon>
        <taxon>Metazoa</taxon>
        <taxon>Ecdysozoa</taxon>
        <taxon>Arthropoda</taxon>
        <taxon>Crustacea</taxon>
        <taxon>Multicrustacea</taxon>
        <taxon>Malacostraca</taxon>
        <taxon>Eumalacostraca</taxon>
        <taxon>Eucarida</taxon>
        <taxon>Decapoda</taxon>
        <taxon>Pleocyemata</taxon>
        <taxon>Astacidea</taxon>
        <taxon>Parastacoidea</taxon>
        <taxon>Parastacidae</taxon>
        <taxon>Cherax</taxon>
    </lineage>
</organism>
<dbReference type="CDD" id="cd02537">
    <property type="entry name" value="GT8_Glycogenin"/>
    <property type="match status" value="1"/>
</dbReference>
<evidence type="ECO:0000256" key="7">
    <source>
        <dbReference type="ARBA" id="ARBA00023180"/>
    </source>
</evidence>
<proteinExistence type="inferred from homology"/>
<keyword evidence="7" id="KW-0325">Glycoprotein</keyword>
<dbReference type="SUPFAM" id="SSF53448">
    <property type="entry name" value="Nucleotide-diphospho-sugar transferases"/>
    <property type="match status" value="1"/>
</dbReference>
<keyword evidence="8" id="KW-0464">Manganese</keyword>
<evidence type="ECO:0000256" key="6">
    <source>
        <dbReference type="ARBA" id="ARBA00023056"/>
    </source>
</evidence>
<name>A0AAW0Y0G3_CHEQU</name>
<dbReference type="GO" id="GO:0005737">
    <property type="term" value="C:cytoplasm"/>
    <property type="evidence" value="ECO:0007669"/>
    <property type="project" value="UniProtKB-SubCell"/>
</dbReference>
<evidence type="ECO:0000256" key="11">
    <source>
        <dbReference type="ARBA" id="ARBA00050886"/>
    </source>
</evidence>
<evidence type="ECO:0000256" key="8">
    <source>
        <dbReference type="ARBA" id="ARBA00023211"/>
    </source>
</evidence>
<comment type="function">
    <text evidence="13">Self-glucosylating initiator of glycogen synthesis. It catalyzes the formation of a short alpha (1,4)-glucosyl chain covalently attached via a glucose 1-O-tyrosyl linkage to internal tyrosine residues and these chains act as primers for the elongation reaction catalyzed by glycogen synthase.</text>
</comment>
<evidence type="ECO:0000313" key="15">
    <source>
        <dbReference type="Proteomes" id="UP001445076"/>
    </source>
</evidence>
<comment type="subcellular location">
    <subcellularLocation>
        <location evidence="2">Cytoplasm</location>
    </subcellularLocation>
</comment>
<dbReference type="Proteomes" id="UP001445076">
    <property type="component" value="Unassembled WGS sequence"/>
</dbReference>
<dbReference type="FunFam" id="3.90.550.10:FF:000092">
    <property type="entry name" value="Glycogenin 2"/>
    <property type="match status" value="1"/>
</dbReference>
<evidence type="ECO:0000256" key="12">
    <source>
        <dbReference type="ARBA" id="ARBA00052293"/>
    </source>
</evidence>
<keyword evidence="15" id="KW-1185">Reference proteome</keyword>
<evidence type="ECO:0000256" key="5">
    <source>
        <dbReference type="ARBA" id="ARBA00022723"/>
    </source>
</evidence>
<dbReference type="EMBL" id="JARKIK010000019">
    <property type="protein sequence ID" value="KAK8745591.1"/>
    <property type="molecule type" value="Genomic_DNA"/>
</dbReference>
<evidence type="ECO:0000256" key="13">
    <source>
        <dbReference type="ARBA" id="ARBA00057883"/>
    </source>
</evidence>
<evidence type="ECO:0000313" key="14">
    <source>
        <dbReference type="EMBL" id="KAK8745591.1"/>
    </source>
</evidence>
<dbReference type="Pfam" id="PF01501">
    <property type="entry name" value="Glyco_transf_8"/>
    <property type="match status" value="2"/>
</dbReference>
<gene>
    <name evidence="14" type="ORF">OTU49_000276</name>
</gene>
<dbReference type="GO" id="GO:0008466">
    <property type="term" value="F:glycogenin glucosyltransferase activity"/>
    <property type="evidence" value="ECO:0007669"/>
    <property type="project" value="UniProtKB-EC"/>
</dbReference>
<comment type="caution">
    <text evidence="14">The sequence shown here is derived from an EMBL/GenBank/DDBJ whole genome shotgun (WGS) entry which is preliminary data.</text>
</comment>
<keyword evidence="6" id="KW-0320">Glycogen biosynthesis</keyword>